<evidence type="ECO:0000256" key="1">
    <source>
        <dbReference type="ARBA" id="ARBA00023015"/>
    </source>
</evidence>
<evidence type="ECO:0000313" key="6">
    <source>
        <dbReference type="Proteomes" id="UP001172645"/>
    </source>
</evidence>
<dbReference type="InterPro" id="IPR036390">
    <property type="entry name" value="WH_DNA-bd_sf"/>
</dbReference>
<evidence type="ECO:0000313" key="5">
    <source>
        <dbReference type="EMBL" id="MDL2401677.1"/>
    </source>
</evidence>
<accession>A0ABT7JZD3</accession>
<dbReference type="InterPro" id="IPR028978">
    <property type="entry name" value="Chorismate_lyase_/UTRA_dom_sf"/>
</dbReference>
<dbReference type="InterPro" id="IPR050679">
    <property type="entry name" value="Bact_HTH_transcr_reg"/>
</dbReference>
<dbReference type="InterPro" id="IPR011663">
    <property type="entry name" value="UTRA"/>
</dbReference>
<proteinExistence type="predicted"/>
<dbReference type="Pfam" id="PF00392">
    <property type="entry name" value="GntR"/>
    <property type="match status" value="1"/>
</dbReference>
<dbReference type="SUPFAM" id="SSF64288">
    <property type="entry name" value="Chorismate lyase-like"/>
    <property type="match status" value="1"/>
</dbReference>
<dbReference type="EMBL" id="JARFYM010000021">
    <property type="protein sequence ID" value="MDL2401677.1"/>
    <property type="molecule type" value="Genomic_DNA"/>
</dbReference>
<keyword evidence="3" id="KW-0804">Transcription</keyword>
<dbReference type="Pfam" id="PF07702">
    <property type="entry name" value="UTRA"/>
    <property type="match status" value="1"/>
</dbReference>
<gene>
    <name evidence="5" type="primary">phnF</name>
    <name evidence="5" type="ORF">PY649_22470</name>
</gene>
<dbReference type="SUPFAM" id="SSF46785">
    <property type="entry name" value="Winged helix' DNA-binding domain"/>
    <property type="match status" value="1"/>
</dbReference>
<dbReference type="SMART" id="SM00345">
    <property type="entry name" value="HTH_GNTR"/>
    <property type="match status" value="1"/>
</dbReference>
<evidence type="ECO:0000256" key="2">
    <source>
        <dbReference type="ARBA" id="ARBA00023125"/>
    </source>
</evidence>
<dbReference type="Gene3D" id="3.40.1410.10">
    <property type="entry name" value="Chorismate lyase-like"/>
    <property type="match status" value="1"/>
</dbReference>
<dbReference type="NCBIfam" id="TIGR02325">
    <property type="entry name" value="C_P_lyase_phnF"/>
    <property type="match status" value="1"/>
</dbReference>
<sequence length="247" mass="27550">MAEERMLHDGQEGPLWKQIEAALLQQIRDGRFQSNGRLPSEFDLASEFGVNRHTARQAIGALVQRGVLFKRKGGGSYVVPGMLDYAIGERTRFSTNVAAQGRAPAHTLLVIEERPAHKKAADALNMAEGDLVVFISLIGEADEIPISVAETYLSAARFPGFGEKYREYHSMTKALADYGVRDYKRDVTRCSARMPSPEDVKHLRQSDASPVLFVESLDIDTDGQPIVYHETRYAGERVQFVIRRGDL</sequence>
<dbReference type="InterPro" id="IPR000524">
    <property type="entry name" value="Tscrpt_reg_HTH_GntR"/>
</dbReference>
<comment type="caution">
    <text evidence="5">The sequence shown here is derived from an EMBL/GenBank/DDBJ whole genome shotgun (WGS) entry which is preliminary data.</text>
</comment>
<evidence type="ECO:0000259" key="4">
    <source>
        <dbReference type="PROSITE" id="PS50949"/>
    </source>
</evidence>
<dbReference type="InterPro" id="IPR036388">
    <property type="entry name" value="WH-like_DNA-bd_sf"/>
</dbReference>
<keyword evidence="1" id="KW-0805">Transcription regulation</keyword>
<protein>
    <submittedName>
        <fullName evidence="5">Phosphonate metabolism transcriptional regulator PhnF</fullName>
    </submittedName>
</protein>
<dbReference type="SMART" id="SM00866">
    <property type="entry name" value="UTRA"/>
    <property type="match status" value="1"/>
</dbReference>
<feature type="domain" description="HTH gntR-type" evidence="4">
    <location>
        <begin position="13"/>
        <end position="81"/>
    </location>
</feature>
<dbReference type="PANTHER" id="PTHR44846">
    <property type="entry name" value="MANNOSYL-D-GLYCERATE TRANSPORT/METABOLISM SYSTEM REPRESSOR MNGR-RELATED"/>
    <property type="match status" value="1"/>
</dbReference>
<name>A0ABT7JZD3_9HYPH</name>
<dbReference type="Gene3D" id="1.10.10.10">
    <property type="entry name" value="Winged helix-like DNA-binding domain superfamily/Winged helix DNA-binding domain"/>
    <property type="match status" value="1"/>
</dbReference>
<dbReference type="PANTHER" id="PTHR44846:SF1">
    <property type="entry name" value="MANNOSYL-D-GLYCERATE TRANSPORT_METABOLISM SYSTEM REPRESSOR MNGR-RELATED"/>
    <property type="match status" value="1"/>
</dbReference>
<dbReference type="RefSeq" id="WP_285870924.1">
    <property type="nucleotide sequence ID" value="NZ_JARFYM010000021.1"/>
</dbReference>
<dbReference type="PRINTS" id="PR00035">
    <property type="entry name" value="HTHGNTR"/>
</dbReference>
<evidence type="ECO:0000256" key="3">
    <source>
        <dbReference type="ARBA" id="ARBA00023163"/>
    </source>
</evidence>
<keyword evidence="6" id="KW-1185">Reference proteome</keyword>
<dbReference type="PROSITE" id="PS50949">
    <property type="entry name" value="HTH_GNTR"/>
    <property type="match status" value="1"/>
</dbReference>
<organism evidence="5 6">
    <name type="scientific">Rhizobium mayense</name>
    <dbReference type="NCBI Taxonomy" id="1312184"/>
    <lineage>
        <taxon>Bacteria</taxon>
        <taxon>Pseudomonadati</taxon>
        <taxon>Pseudomonadota</taxon>
        <taxon>Alphaproteobacteria</taxon>
        <taxon>Hyphomicrobiales</taxon>
        <taxon>Rhizobiaceae</taxon>
        <taxon>Rhizobium/Agrobacterium group</taxon>
        <taxon>Rhizobium</taxon>
    </lineage>
</organism>
<reference evidence="5" key="1">
    <citation type="submission" date="2023-06" db="EMBL/GenBank/DDBJ databases">
        <title>Phylogenetic Diversity of Rhizobium strains.</title>
        <authorList>
            <person name="Moura F.T."/>
            <person name="Helene L.C.F."/>
            <person name="Hungria M."/>
        </authorList>
    </citation>
    <scope>NUCLEOTIDE SEQUENCE</scope>
    <source>
        <strain evidence="5">CCGE526</strain>
    </source>
</reference>
<dbReference type="InterPro" id="IPR012702">
    <property type="entry name" value="CP_lyase_PhnF"/>
</dbReference>
<keyword evidence="2" id="KW-0238">DNA-binding</keyword>
<dbReference type="Proteomes" id="UP001172645">
    <property type="component" value="Unassembled WGS sequence"/>
</dbReference>
<dbReference type="CDD" id="cd07377">
    <property type="entry name" value="WHTH_GntR"/>
    <property type="match status" value="1"/>
</dbReference>